<comment type="caution">
    <text evidence="1">The sequence shown here is derived from an EMBL/GenBank/DDBJ whole genome shotgun (WGS) entry which is preliminary data.</text>
</comment>
<protein>
    <submittedName>
        <fullName evidence="1">Uncharacterized protein</fullName>
    </submittedName>
</protein>
<proteinExistence type="predicted"/>
<dbReference type="EMBL" id="QVLU01000038">
    <property type="protein sequence ID" value="RGE64625.1"/>
    <property type="molecule type" value="Genomic_DNA"/>
</dbReference>
<reference evidence="1 2" key="1">
    <citation type="submission" date="2018-08" db="EMBL/GenBank/DDBJ databases">
        <title>A genome reference for cultivated species of the human gut microbiota.</title>
        <authorList>
            <person name="Zou Y."/>
            <person name="Xue W."/>
            <person name="Luo G."/>
        </authorList>
    </citation>
    <scope>NUCLEOTIDE SEQUENCE [LARGE SCALE GENOMIC DNA]</scope>
    <source>
        <strain evidence="1 2">AF26-4BH</strain>
    </source>
</reference>
<dbReference type="AlphaFoldDB" id="A0A3E3IC20"/>
<gene>
    <name evidence="1" type="ORF">DWY69_26685</name>
</gene>
<dbReference type="RefSeq" id="WP_117531617.1">
    <property type="nucleotide sequence ID" value="NZ_QVLU01000038.1"/>
</dbReference>
<dbReference type="Proteomes" id="UP000261166">
    <property type="component" value="Unassembled WGS sequence"/>
</dbReference>
<name>A0A3E3IC20_9FIRM</name>
<accession>A0A3E3IC20</accession>
<evidence type="ECO:0000313" key="1">
    <source>
        <dbReference type="EMBL" id="RGE64625.1"/>
    </source>
</evidence>
<sequence length="101" mass="11808">MYKELSEAIEIALSKMEDMPDNRCVVIFERKGEYGLTCLQTDQPCVPVDAERYMKIFGWDSSEYLLPEEKDNEEAIATARCEIFSDLANDYEELWKEQPEL</sequence>
<organism evidence="1 2">
    <name type="scientific">Eisenbergiella massiliensis</name>
    <dbReference type="NCBI Taxonomy" id="1720294"/>
    <lineage>
        <taxon>Bacteria</taxon>
        <taxon>Bacillati</taxon>
        <taxon>Bacillota</taxon>
        <taxon>Clostridia</taxon>
        <taxon>Lachnospirales</taxon>
        <taxon>Lachnospiraceae</taxon>
        <taxon>Eisenbergiella</taxon>
    </lineage>
</organism>
<evidence type="ECO:0000313" key="2">
    <source>
        <dbReference type="Proteomes" id="UP000261166"/>
    </source>
</evidence>